<dbReference type="EMBL" id="JBHTBW010000019">
    <property type="protein sequence ID" value="MFC7441002.1"/>
    <property type="molecule type" value="Genomic_DNA"/>
</dbReference>
<dbReference type="RefSeq" id="WP_379864280.1">
    <property type="nucleotide sequence ID" value="NZ_JBHTBW010000019.1"/>
</dbReference>
<evidence type="ECO:0000313" key="3">
    <source>
        <dbReference type="Proteomes" id="UP001596500"/>
    </source>
</evidence>
<evidence type="ECO:0000256" key="1">
    <source>
        <dbReference type="SAM" id="MobiDB-lite"/>
    </source>
</evidence>
<name>A0ABW2RJ77_9BACL</name>
<evidence type="ECO:0000313" key="2">
    <source>
        <dbReference type="EMBL" id="MFC7441002.1"/>
    </source>
</evidence>
<gene>
    <name evidence="2" type="ORF">ACFQNG_07525</name>
</gene>
<organism evidence="2 3">
    <name type="scientific">Laceyella putida</name>
    <dbReference type="NCBI Taxonomy" id="110101"/>
    <lineage>
        <taxon>Bacteria</taxon>
        <taxon>Bacillati</taxon>
        <taxon>Bacillota</taxon>
        <taxon>Bacilli</taxon>
        <taxon>Bacillales</taxon>
        <taxon>Thermoactinomycetaceae</taxon>
        <taxon>Laceyella</taxon>
    </lineage>
</organism>
<dbReference type="Proteomes" id="UP001596500">
    <property type="component" value="Unassembled WGS sequence"/>
</dbReference>
<feature type="region of interest" description="Disordered" evidence="1">
    <location>
        <begin position="1"/>
        <end position="47"/>
    </location>
</feature>
<reference evidence="3" key="1">
    <citation type="journal article" date="2019" name="Int. J. Syst. Evol. Microbiol.">
        <title>The Global Catalogue of Microorganisms (GCM) 10K type strain sequencing project: providing services to taxonomists for standard genome sequencing and annotation.</title>
        <authorList>
            <consortium name="The Broad Institute Genomics Platform"/>
            <consortium name="The Broad Institute Genome Sequencing Center for Infectious Disease"/>
            <person name="Wu L."/>
            <person name="Ma J."/>
        </authorList>
    </citation>
    <scope>NUCLEOTIDE SEQUENCE [LARGE SCALE GENOMIC DNA]</scope>
    <source>
        <strain evidence="3">CGMCC 1.12942</strain>
    </source>
</reference>
<feature type="compositionally biased region" description="Basic and acidic residues" evidence="1">
    <location>
        <begin position="34"/>
        <end position="47"/>
    </location>
</feature>
<accession>A0ABW2RJ77</accession>
<feature type="compositionally biased region" description="Basic and acidic residues" evidence="1">
    <location>
        <begin position="1"/>
        <end position="19"/>
    </location>
</feature>
<sequence>MKQRDFRSIEQQQKERENKQASPAMKTTGTKTFVSDKKLTGPDRPST</sequence>
<comment type="caution">
    <text evidence="2">The sequence shown here is derived from an EMBL/GenBank/DDBJ whole genome shotgun (WGS) entry which is preliminary data.</text>
</comment>
<proteinExistence type="predicted"/>
<protein>
    <submittedName>
        <fullName evidence="2">Uncharacterized protein</fullName>
    </submittedName>
</protein>
<keyword evidence="3" id="KW-1185">Reference proteome</keyword>